<dbReference type="OMA" id="QIFACED"/>
<accession>A2DDQ1</accession>
<keyword evidence="3 4" id="KW-0067">ATP-binding</keyword>
<dbReference type="VEuPathDB" id="TrichDB:TVAGG3_0999080"/>
<organism evidence="7 8">
    <name type="scientific">Trichomonas vaginalis (strain ATCC PRA-98 / G3)</name>
    <dbReference type="NCBI Taxonomy" id="412133"/>
    <lineage>
        <taxon>Eukaryota</taxon>
        <taxon>Metamonada</taxon>
        <taxon>Parabasalia</taxon>
        <taxon>Trichomonadida</taxon>
        <taxon>Trichomonadidae</taxon>
        <taxon>Trichomonas</taxon>
    </lineage>
</organism>
<dbReference type="KEGG" id="tva:5466976"/>
<dbReference type="InterPro" id="IPR008271">
    <property type="entry name" value="Ser/Thr_kinase_AS"/>
</dbReference>
<evidence type="ECO:0000313" key="7">
    <source>
        <dbReference type="EMBL" id="EAY21427.1"/>
    </source>
</evidence>
<dbReference type="Pfam" id="PF00069">
    <property type="entry name" value="Pkinase"/>
    <property type="match status" value="1"/>
</dbReference>
<dbReference type="SUPFAM" id="SSF56112">
    <property type="entry name" value="Protein kinase-like (PK-like)"/>
    <property type="match status" value="1"/>
</dbReference>
<dbReference type="GO" id="GO:0005737">
    <property type="term" value="C:cytoplasm"/>
    <property type="evidence" value="ECO:0000318"/>
    <property type="project" value="GO_Central"/>
</dbReference>
<sequence>MNKPHNILFNRFRLIRRIGQGSFGQIFACEDLEQNIHAALKIEHAKTSAPQLPYEAKLYKVFAGCINIPNSIFYGTEKFENVLVMDLCGKSLEDLLKLYKKFSLKTVLMLATQMISAIEFIHKKDYIHRDVKPDNFVMGRGKSSSTVIVIDFGLSKRYRDSNTLQHVAYSENKSLTGTARYASVAVLNGAEPSRRDDMESLGYVWIYLLTGTLPWMGLGAAAERDAKYEQIRKKKETTSIETLCKGLPIEFIEYFEIVRAMKFEEEPKYTALRDLFRRLFVRQGFAWDYKYDWTDTYNNMKARSKTPESSPRIPKEQHTDLQIPVKPVVQLYTNYFTTTQAIQKKKKRSTTPRK</sequence>
<dbReference type="InterPro" id="IPR050235">
    <property type="entry name" value="CK1_Ser-Thr_kinase"/>
</dbReference>
<protein>
    <recommendedName>
        <fullName evidence="1">non-specific serine/threonine protein kinase</fullName>
        <ecNumber evidence="1">2.7.11.1</ecNumber>
    </recommendedName>
</protein>
<dbReference type="Gene3D" id="1.10.510.10">
    <property type="entry name" value="Transferase(Phosphotransferase) domain 1"/>
    <property type="match status" value="1"/>
</dbReference>
<dbReference type="CDD" id="cd14016">
    <property type="entry name" value="STKc_CK1"/>
    <property type="match status" value="1"/>
</dbReference>
<feature type="binding site" evidence="4">
    <location>
        <position position="41"/>
    </location>
    <ligand>
        <name>ATP</name>
        <dbReference type="ChEBI" id="CHEBI:30616"/>
    </ligand>
</feature>
<evidence type="ECO:0000256" key="4">
    <source>
        <dbReference type="PROSITE-ProRule" id="PRU10141"/>
    </source>
</evidence>
<dbReference type="GO" id="GO:0004674">
    <property type="term" value="F:protein serine/threonine kinase activity"/>
    <property type="evidence" value="ECO:0000318"/>
    <property type="project" value="GO_Central"/>
</dbReference>
<keyword evidence="8" id="KW-1185">Reference proteome</keyword>
<dbReference type="SMR" id="A2DDQ1"/>
<dbReference type="GO" id="GO:0005524">
    <property type="term" value="F:ATP binding"/>
    <property type="evidence" value="ECO:0007669"/>
    <property type="project" value="UniProtKB-UniRule"/>
</dbReference>
<gene>
    <name evidence="7" type="ORF">TVAG_198660</name>
</gene>
<name>A2DDQ1_TRIV3</name>
<dbReference type="GO" id="GO:0005634">
    <property type="term" value="C:nucleus"/>
    <property type="evidence" value="ECO:0000318"/>
    <property type="project" value="GO_Central"/>
</dbReference>
<dbReference type="FunFam" id="1.10.510.10:FF:000596">
    <property type="entry name" value="CK1 family protein kinase"/>
    <property type="match status" value="1"/>
</dbReference>
<dbReference type="InParanoid" id="A2DDQ1"/>
<dbReference type="InterPro" id="IPR017441">
    <property type="entry name" value="Protein_kinase_ATP_BS"/>
</dbReference>
<proteinExistence type="inferred from homology"/>
<dbReference type="VEuPathDB" id="TrichDB:TVAG_198660"/>
<dbReference type="GO" id="GO:0007165">
    <property type="term" value="P:signal transduction"/>
    <property type="evidence" value="ECO:0000318"/>
    <property type="project" value="GO_Central"/>
</dbReference>
<reference evidence="7" key="1">
    <citation type="submission" date="2006-10" db="EMBL/GenBank/DDBJ databases">
        <authorList>
            <person name="Amadeo P."/>
            <person name="Zhao Q."/>
            <person name="Wortman J."/>
            <person name="Fraser-Liggett C."/>
            <person name="Carlton J."/>
        </authorList>
    </citation>
    <scope>NUCLEOTIDE SEQUENCE</scope>
    <source>
        <strain evidence="7">G3</strain>
    </source>
</reference>
<dbReference type="SMART" id="SM00220">
    <property type="entry name" value="S_TKc"/>
    <property type="match status" value="1"/>
</dbReference>
<comment type="similarity">
    <text evidence="5">Belongs to the protein kinase superfamily.</text>
</comment>
<evidence type="ECO:0000256" key="5">
    <source>
        <dbReference type="RuleBase" id="RU000304"/>
    </source>
</evidence>
<dbReference type="PROSITE" id="PS00108">
    <property type="entry name" value="PROTEIN_KINASE_ST"/>
    <property type="match status" value="1"/>
</dbReference>
<evidence type="ECO:0000256" key="1">
    <source>
        <dbReference type="ARBA" id="ARBA00012513"/>
    </source>
</evidence>
<keyword evidence="2 4" id="KW-0547">Nucleotide-binding</keyword>
<dbReference type="RefSeq" id="XP_001582413.1">
    <property type="nucleotide sequence ID" value="XM_001582363.1"/>
</dbReference>
<dbReference type="GO" id="GO:0006897">
    <property type="term" value="P:endocytosis"/>
    <property type="evidence" value="ECO:0000318"/>
    <property type="project" value="GO_Central"/>
</dbReference>
<dbReference type="EC" id="2.7.11.1" evidence="1"/>
<evidence type="ECO:0000256" key="2">
    <source>
        <dbReference type="ARBA" id="ARBA00022741"/>
    </source>
</evidence>
<keyword evidence="7" id="KW-0418">Kinase</keyword>
<dbReference type="Proteomes" id="UP000001542">
    <property type="component" value="Unassembled WGS sequence"/>
</dbReference>
<dbReference type="InterPro" id="IPR011009">
    <property type="entry name" value="Kinase-like_dom_sf"/>
</dbReference>
<dbReference type="PANTHER" id="PTHR11909">
    <property type="entry name" value="CASEIN KINASE-RELATED"/>
    <property type="match status" value="1"/>
</dbReference>
<reference evidence="7" key="2">
    <citation type="journal article" date="2007" name="Science">
        <title>Draft genome sequence of the sexually transmitted pathogen Trichomonas vaginalis.</title>
        <authorList>
            <person name="Carlton J.M."/>
            <person name="Hirt R.P."/>
            <person name="Silva J.C."/>
            <person name="Delcher A.L."/>
            <person name="Schatz M."/>
            <person name="Zhao Q."/>
            <person name="Wortman J.R."/>
            <person name="Bidwell S.L."/>
            <person name="Alsmark U.C.M."/>
            <person name="Besteiro S."/>
            <person name="Sicheritz-Ponten T."/>
            <person name="Noel C.J."/>
            <person name="Dacks J.B."/>
            <person name="Foster P.G."/>
            <person name="Simillion C."/>
            <person name="Van de Peer Y."/>
            <person name="Miranda-Saavedra D."/>
            <person name="Barton G.J."/>
            <person name="Westrop G.D."/>
            <person name="Mueller S."/>
            <person name="Dessi D."/>
            <person name="Fiori P.L."/>
            <person name="Ren Q."/>
            <person name="Paulsen I."/>
            <person name="Zhang H."/>
            <person name="Bastida-Corcuera F.D."/>
            <person name="Simoes-Barbosa A."/>
            <person name="Brown M.T."/>
            <person name="Hayes R.D."/>
            <person name="Mukherjee M."/>
            <person name="Okumura C.Y."/>
            <person name="Schneider R."/>
            <person name="Smith A.J."/>
            <person name="Vanacova S."/>
            <person name="Villalvazo M."/>
            <person name="Haas B.J."/>
            <person name="Pertea M."/>
            <person name="Feldblyum T.V."/>
            <person name="Utterback T.R."/>
            <person name="Shu C.L."/>
            <person name="Osoegawa K."/>
            <person name="de Jong P.J."/>
            <person name="Hrdy I."/>
            <person name="Horvathova L."/>
            <person name="Zubacova Z."/>
            <person name="Dolezal P."/>
            <person name="Malik S.B."/>
            <person name="Logsdon J.M. Jr."/>
            <person name="Henze K."/>
            <person name="Gupta A."/>
            <person name="Wang C.C."/>
            <person name="Dunne R.L."/>
            <person name="Upcroft J.A."/>
            <person name="Upcroft P."/>
            <person name="White O."/>
            <person name="Salzberg S.L."/>
            <person name="Tang P."/>
            <person name="Chiu C.-H."/>
            <person name="Lee Y.-S."/>
            <person name="Embley T.M."/>
            <person name="Coombs G.H."/>
            <person name="Mottram J.C."/>
            <person name="Tachezy J."/>
            <person name="Fraser-Liggett C.M."/>
            <person name="Johnson P.J."/>
        </authorList>
    </citation>
    <scope>NUCLEOTIDE SEQUENCE [LARGE SCALE GENOMIC DNA]</scope>
    <source>
        <strain evidence="7">G3</strain>
    </source>
</reference>
<evidence type="ECO:0000259" key="6">
    <source>
        <dbReference type="PROSITE" id="PS50011"/>
    </source>
</evidence>
<dbReference type="STRING" id="5722.A2DDQ1"/>
<dbReference type="eggNOG" id="KOG1164">
    <property type="taxonomic scope" value="Eukaryota"/>
</dbReference>
<dbReference type="InterPro" id="IPR000719">
    <property type="entry name" value="Prot_kinase_dom"/>
</dbReference>
<dbReference type="PROSITE" id="PS50011">
    <property type="entry name" value="PROTEIN_KINASE_DOM"/>
    <property type="match status" value="1"/>
</dbReference>
<dbReference type="EMBL" id="DS113190">
    <property type="protein sequence ID" value="EAY21427.1"/>
    <property type="molecule type" value="Genomic_DNA"/>
</dbReference>
<feature type="domain" description="Protein kinase" evidence="6">
    <location>
        <begin position="12"/>
        <end position="281"/>
    </location>
</feature>
<dbReference type="OrthoDB" id="5800476at2759"/>
<keyword evidence="7" id="KW-0808">Transferase</keyword>
<dbReference type="PROSITE" id="PS00107">
    <property type="entry name" value="PROTEIN_KINASE_ATP"/>
    <property type="match status" value="1"/>
</dbReference>
<evidence type="ECO:0000313" key="8">
    <source>
        <dbReference type="Proteomes" id="UP000001542"/>
    </source>
</evidence>
<evidence type="ECO:0000256" key="3">
    <source>
        <dbReference type="ARBA" id="ARBA00022840"/>
    </source>
</evidence>
<keyword evidence="5" id="KW-0723">Serine/threonine-protein kinase</keyword>
<dbReference type="AlphaFoldDB" id="A2DDQ1"/>